<name>A0A853CKK6_9ACTN</name>
<dbReference type="Pfam" id="PF01740">
    <property type="entry name" value="STAS"/>
    <property type="match status" value="1"/>
</dbReference>
<reference evidence="3 4" key="1">
    <citation type="submission" date="2020-07" db="EMBL/GenBank/DDBJ databases">
        <title>Sequencing the genomes of 1000 actinobacteria strains.</title>
        <authorList>
            <person name="Klenk H.-P."/>
        </authorList>
    </citation>
    <scope>NUCLEOTIDE SEQUENCE [LARGE SCALE GENOMIC DNA]</scope>
    <source>
        <strain evidence="3 4">DSM 104001</strain>
    </source>
</reference>
<evidence type="ECO:0000313" key="4">
    <source>
        <dbReference type="Proteomes" id="UP000541969"/>
    </source>
</evidence>
<proteinExistence type="predicted"/>
<keyword evidence="4" id="KW-1185">Reference proteome</keyword>
<dbReference type="AlphaFoldDB" id="A0A853CKK6"/>
<evidence type="ECO:0000256" key="1">
    <source>
        <dbReference type="SAM" id="MobiDB-lite"/>
    </source>
</evidence>
<feature type="region of interest" description="Disordered" evidence="1">
    <location>
        <begin position="80"/>
        <end position="102"/>
    </location>
</feature>
<dbReference type="RefSeq" id="WP_179721321.1">
    <property type="nucleotide sequence ID" value="NZ_JACBZT010000001.1"/>
</dbReference>
<dbReference type="PROSITE" id="PS50801">
    <property type="entry name" value="STAS"/>
    <property type="match status" value="1"/>
</dbReference>
<evidence type="ECO:0000259" key="2">
    <source>
        <dbReference type="PROSITE" id="PS50801"/>
    </source>
</evidence>
<organism evidence="3 4">
    <name type="scientific">Petropleomorpha daqingensis</name>
    <dbReference type="NCBI Taxonomy" id="2026353"/>
    <lineage>
        <taxon>Bacteria</taxon>
        <taxon>Bacillati</taxon>
        <taxon>Actinomycetota</taxon>
        <taxon>Actinomycetes</taxon>
        <taxon>Geodermatophilales</taxon>
        <taxon>Geodermatophilaceae</taxon>
        <taxon>Petropleomorpha</taxon>
    </lineage>
</organism>
<comment type="caution">
    <text evidence="3">The sequence shown here is derived from an EMBL/GenBank/DDBJ whole genome shotgun (WGS) entry which is preliminary data.</text>
</comment>
<sequence>MLRLVGDIDSAVVAEFEGRQGRRPVVVGAIDAGAVTFLGSAGLAVMVRYAEAAAGVGRLPVLRAASAPVDRLLRTAGLEDYFPRSGGTPPAGQKETGSSSTP</sequence>
<gene>
    <name evidence="3" type="ORF">GGQ55_004882</name>
</gene>
<protein>
    <submittedName>
        <fullName evidence="3">Anti-anti-sigma factor</fullName>
    </submittedName>
</protein>
<accession>A0A853CKK6</accession>
<evidence type="ECO:0000313" key="3">
    <source>
        <dbReference type="EMBL" id="NYJ08604.1"/>
    </source>
</evidence>
<dbReference type="InterPro" id="IPR036513">
    <property type="entry name" value="STAS_dom_sf"/>
</dbReference>
<dbReference type="Gene3D" id="3.30.750.24">
    <property type="entry name" value="STAS domain"/>
    <property type="match status" value="1"/>
</dbReference>
<dbReference type="CDD" id="cd07043">
    <property type="entry name" value="STAS_anti-anti-sigma_factors"/>
    <property type="match status" value="1"/>
</dbReference>
<dbReference type="EMBL" id="JACBZT010000001">
    <property type="protein sequence ID" value="NYJ08604.1"/>
    <property type="molecule type" value="Genomic_DNA"/>
</dbReference>
<dbReference type="Proteomes" id="UP000541969">
    <property type="component" value="Unassembled WGS sequence"/>
</dbReference>
<dbReference type="InterPro" id="IPR002645">
    <property type="entry name" value="STAS_dom"/>
</dbReference>
<feature type="domain" description="STAS" evidence="2">
    <location>
        <begin position="1"/>
        <end position="80"/>
    </location>
</feature>
<dbReference type="SUPFAM" id="SSF52091">
    <property type="entry name" value="SpoIIaa-like"/>
    <property type="match status" value="1"/>
</dbReference>